<dbReference type="EMBL" id="FOVI01000033">
    <property type="protein sequence ID" value="SFO28489.1"/>
    <property type="molecule type" value="Genomic_DNA"/>
</dbReference>
<keyword evidence="2" id="KW-1185">Reference proteome</keyword>
<dbReference type="STRING" id="913024.SAMN05421741_1331"/>
<feature type="non-terminal residue" evidence="1">
    <location>
        <position position="427"/>
    </location>
</feature>
<organism evidence="1 2">
    <name type="scientific">Paenimyroides ummariense</name>
    <dbReference type="NCBI Taxonomy" id="913024"/>
    <lineage>
        <taxon>Bacteria</taxon>
        <taxon>Pseudomonadati</taxon>
        <taxon>Bacteroidota</taxon>
        <taxon>Flavobacteriia</taxon>
        <taxon>Flavobacteriales</taxon>
        <taxon>Flavobacteriaceae</taxon>
        <taxon>Paenimyroides</taxon>
    </lineage>
</organism>
<accession>A0A1I5FXY4</accession>
<name>A0A1I5FXY4_9FLAO</name>
<proteinExistence type="predicted"/>
<evidence type="ECO:0000313" key="2">
    <source>
        <dbReference type="Proteomes" id="UP000199036"/>
    </source>
</evidence>
<evidence type="ECO:0000313" key="1">
    <source>
        <dbReference type="EMBL" id="SFO28489.1"/>
    </source>
</evidence>
<gene>
    <name evidence="1" type="ORF">SAMN05421741_1331</name>
</gene>
<sequence>MPPININQPDIIGYLRVEPRTVAKNLKPTIKAAVHDAVWMLTQQFRVGEFLAEDAGSPMKARVQTQSNKLNRFQSRYGEVELLNEEVPLEAKIERLPLKEDLGTRLEFGRIWIKLASKIYADNLNEILLLSIENFPIDTPGDDPAGKSNLVGMRIRNLVTRRAIDGVRLYKYFKSGGYASDFLPDFAQMDEQMIHFLRWVENTYFLPETPQENSWSEEVLEYQCSVSAPIEPSQESYQNVLRADRYKRGDLDWYSFDLESEPSYKLIEEGTEIDNSRAVLKPETYSYIPTNIEFKGMPKGKWWEFEDRNTDLSKMLTQKSDISKMVVMEFGLIYSNDWFIIPHPVPDSSVTTINGLVVTDVFGRNFSINRAGTNNEQDWYRWDMYNISKKDSVSRETFGKLVSIPRIKNRMESEPIEKVMFLRDEMA</sequence>
<protein>
    <submittedName>
        <fullName evidence="1">Uncharacterized protein</fullName>
    </submittedName>
</protein>
<reference evidence="2" key="1">
    <citation type="submission" date="2016-10" db="EMBL/GenBank/DDBJ databases">
        <authorList>
            <person name="Varghese N."/>
            <person name="Submissions S."/>
        </authorList>
    </citation>
    <scope>NUCLEOTIDE SEQUENCE [LARGE SCALE GENOMIC DNA]</scope>
    <source>
        <strain evidence="2">DS-12</strain>
    </source>
</reference>
<dbReference type="Proteomes" id="UP000199036">
    <property type="component" value="Unassembled WGS sequence"/>
</dbReference>
<dbReference type="AlphaFoldDB" id="A0A1I5FXY4"/>